<organism evidence="4 5">
    <name type="scientific">Synaphobranchus kaupii</name>
    <name type="common">Kaup's arrowtooth eel</name>
    <dbReference type="NCBI Taxonomy" id="118154"/>
    <lineage>
        <taxon>Eukaryota</taxon>
        <taxon>Metazoa</taxon>
        <taxon>Chordata</taxon>
        <taxon>Craniata</taxon>
        <taxon>Vertebrata</taxon>
        <taxon>Euteleostomi</taxon>
        <taxon>Actinopterygii</taxon>
        <taxon>Neopterygii</taxon>
        <taxon>Teleostei</taxon>
        <taxon>Anguilliformes</taxon>
        <taxon>Synaphobranchidae</taxon>
        <taxon>Synaphobranchus</taxon>
    </lineage>
</organism>
<feature type="region of interest" description="Disordered" evidence="2">
    <location>
        <begin position="185"/>
        <end position="206"/>
    </location>
</feature>
<dbReference type="InterPro" id="IPR036875">
    <property type="entry name" value="Znf_CCHC_sf"/>
</dbReference>
<dbReference type="PROSITE" id="PS50158">
    <property type="entry name" value="ZF_CCHC"/>
    <property type="match status" value="1"/>
</dbReference>
<feature type="region of interest" description="Disordered" evidence="2">
    <location>
        <begin position="1"/>
        <end position="81"/>
    </location>
</feature>
<evidence type="ECO:0000259" key="3">
    <source>
        <dbReference type="PROSITE" id="PS50158"/>
    </source>
</evidence>
<evidence type="ECO:0000256" key="1">
    <source>
        <dbReference type="PROSITE-ProRule" id="PRU00047"/>
    </source>
</evidence>
<evidence type="ECO:0000256" key="2">
    <source>
        <dbReference type="SAM" id="MobiDB-lite"/>
    </source>
</evidence>
<keyword evidence="1" id="KW-0862">Zinc</keyword>
<dbReference type="GO" id="GO:0003676">
    <property type="term" value="F:nucleic acid binding"/>
    <property type="evidence" value="ECO:0007669"/>
    <property type="project" value="InterPro"/>
</dbReference>
<keyword evidence="1" id="KW-0863">Zinc-finger</keyword>
<keyword evidence="1" id="KW-0479">Metal-binding</keyword>
<dbReference type="SUPFAM" id="SSF57756">
    <property type="entry name" value="Retrovirus zinc finger-like domains"/>
    <property type="match status" value="1"/>
</dbReference>
<gene>
    <name evidence="4" type="ORF">SKAU_G00136980</name>
</gene>
<dbReference type="EMBL" id="JAINUF010000004">
    <property type="protein sequence ID" value="KAJ8364867.1"/>
    <property type="molecule type" value="Genomic_DNA"/>
</dbReference>
<dbReference type="Gene3D" id="4.10.60.10">
    <property type="entry name" value="Zinc finger, CCHC-type"/>
    <property type="match status" value="1"/>
</dbReference>
<dbReference type="SMART" id="SM00343">
    <property type="entry name" value="ZnF_C2HC"/>
    <property type="match status" value="1"/>
</dbReference>
<keyword evidence="5" id="KW-1185">Reference proteome</keyword>
<evidence type="ECO:0000313" key="5">
    <source>
        <dbReference type="Proteomes" id="UP001152622"/>
    </source>
</evidence>
<feature type="compositionally biased region" description="Gly residues" evidence="2">
    <location>
        <begin position="141"/>
        <end position="153"/>
    </location>
</feature>
<comment type="caution">
    <text evidence="4">The sequence shown here is derived from an EMBL/GenBank/DDBJ whole genome shotgun (WGS) entry which is preliminary data.</text>
</comment>
<accession>A0A9Q1FRL6</accession>
<sequence length="206" mass="21768">MDLDCPACAHPAPRQPPRGGHPADPVPSPPYSGMGQAQVPPTPPPGSTAQGMPQSPATPVQTPARQPTTSTPIAGGTDASRLSAARGLLTAGCPNPWQGGQDTMLVYRPWQMSEMIAVASDLPDPVKAFQGKGQRKRDGGGRGQESGRGGYNNGRGDTKDGLCFYCKKPGHVARDCRKKIRALVEDEEDWDSAPKGVSVTRPQHQQ</sequence>
<name>A0A9Q1FRL6_SYNKA</name>
<dbReference type="Pfam" id="PF00098">
    <property type="entry name" value="zf-CCHC"/>
    <property type="match status" value="1"/>
</dbReference>
<reference evidence="4" key="1">
    <citation type="journal article" date="2023" name="Science">
        <title>Genome structures resolve the early diversification of teleost fishes.</title>
        <authorList>
            <person name="Parey E."/>
            <person name="Louis A."/>
            <person name="Montfort J."/>
            <person name="Bouchez O."/>
            <person name="Roques C."/>
            <person name="Iampietro C."/>
            <person name="Lluch J."/>
            <person name="Castinel A."/>
            <person name="Donnadieu C."/>
            <person name="Desvignes T."/>
            <person name="Floi Bucao C."/>
            <person name="Jouanno E."/>
            <person name="Wen M."/>
            <person name="Mejri S."/>
            <person name="Dirks R."/>
            <person name="Jansen H."/>
            <person name="Henkel C."/>
            <person name="Chen W.J."/>
            <person name="Zahm M."/>
            <person name="Cabau C."/>
            <person name="Klopp C."/>
            <person name="Thompson A.W."/>
            <person name="Robinson-Rechavi M."/>
            <person name="Braasch I."/>
            <person name="Lecointre G."/>
            <person name="Bobe J."/>
            <person name="Postlethwait J.H."/>
            <person name="Berthelot C."/>
            <person name="Roest Crollius H."/>
            <person name="Guiguen Y."/>
        </authorList>
    </citation>
    <scope>NUCLEOTIDE SEQUENCE</scope>
    <source>
        <strain evidence="4">WJC10195</strain>
    </source>
</reference>
<proteinExistence type="predicted"/>
<dbReference type="OrthoDB" id="8960550at2759"/>
<feature type="region of interest" description="Disordered" evidence="2">
    <location>
        <begin position="122"/>
        <end position="159"/>
    </location>
</feature>
<evidence type="ECO:0000313" key="4">
    <source>
        <dbReference type="EMBL" id="KAJ8364867.1"/>
    </source>
</evidence>
<feature type="compositionally biased region" description="Polar residues" evidence="2">
    <location>
        <begin position="47"/>
        <end position="72"/>
    </location>
</feature>
<dbReference type="AlphaFoldDB" id="A0A9Q1FRL6"/>
<dbReference type="InterPro" id="IPR001878">
    <property type="entry name" value="Znf_CCHC"/>
</dbReference>
<protein>
    <recommendedName>
        <fullName evidence="3">CCHC-type domain-containing protein</fullName>
    </recommendedName>
</protein>
<feature type="domain" description="CCHC-type" evidence="3">
    <location>
        <begin position="163"/>
        <end position="178"/>
    </location>
</feature>
<dbReference type="Proteomes" id="UP001152622">
    <property type="component" value="Chromosome 4"/>
</dbReference>
<dbReference type="GO" id="GO:0008270">
    <property type="term" value="F:zinc ion binding"/>
    <property type="evidence" value="ECO:0007669"/>
    <property type="project" value="UniProtKB-KW"/>
</dbReference>